<accession>A0A4S8KX54</accession>
<protein>
    <recommendedName>
        <fullName evidence="2">Fungal-type protein kinase domain-containing protein</fullName>
    </recommendedName>
</protein>
<gene>
    <name evidence="3" type="ORF">K435DRAFT_809789</name>
</gene>
<dbReference type="OrthoDB" id="5592585at2759"/>
<organism evidence="3 4">
    <name type="scientific">Dendrothele bispora (strain CBS 962.96)</name>
    <dbReference type="NCBI Taxonomy" id="1314807"/>
    <lineage>
        <taxon>Eukaryota</taxon>
        <taxon>Fungi</taxon>
        <taxon>Dikarya</taxon>
        <taxon>Basidiomycota</taxon>
        <taxon>Agaricomycotina</taxon>
        <taxon>Agaricomycetes</taxon>
        <taxon>Agaricomycetidae</taxon>
        <taxon>Agaricales</taxon>
        <taxon>Agaricales incertae sedis</taxon>
        <taxon>Dendrothele</taxon>
    </lineage>
</organism>
<dbReference type="InterPro" id="IPR040976">
    <property type="entry name" value="Pkinase_fungal"/>
</dbReference>
<feature type="domain" description="Fungal-type protein kinase" evidence="2">
    <location>
        <begin position="151"/>
        <end position="515"/>
    </location>
</feature>
<dbReference type="Pfam" id="PF17667">
    <property type="entry name" value="Pkinase_fungal"/>
    <property type="match status" value="1"/>
</dbReference>
<dbReference type="InterPro" id="IPR011009">
    <property type="entry name" value="Kinase-like_dom_sf"/>
</dbReference>
<feature type="region of interest" description="Disordered" evidence="1">
    <location>
        <begin position="366"/>
        <end position="393"/>
    </location>
</feature>
<dbReference type="InterPro" id="IPR008266">
    <property type="entry name" value="Tyr_kinase_AS"/>
</dbReference>
<dbReference type="AlphaFoldDB" id="A0A4S8KX54"/>
<evidence type="ECO:0000259" key="2">
    <source>
        <dbReference type="Pfam" id="PF17667"/>
    </source>
</evidence>
<reference evidence="3 4" key="1">
    <citation type="journal article" date="2019" name="Nat. Ecol. Evol.">
        <title>Megaphylogeny resolves global patterns of mushroom evolution.</title>
        <authorList>
            <person name="Varga T."/>
            <person name="Krizsan K."/>
            <person name="Foldi C."/>
            <person name="Dima B."/>
            <person name="Sanchez-Garcia M."/>
            <person name="Sanchez-Ramirez S."/>
            <person name="Szollosi G.J."/>
            <person name="Szarkandi J.G."/>
            <person name="Papp V."/>
            <person name="Albert L."/>
            <person name="Andreopoulos W."/>
            <person name="Angelini C."/>
            <person name="Antonin V."/>
            <person name="Barry K.W."/>
            <person name="Bougher N.L."/>
            <person name="Buchanan P."/>
            <person name="Buyck B."/>
            <person name="Bense V."/>
            <person name="Catcheside P."/>
            <person name="Chovatia M."/>
            <person name="Cooper J."/>
            <person name="Damon W."/>
            <person name="Desjardin D."/>
            <person name="Finy P."/>
            <person name="Geml J."/>
            <person name="Haridas S."/>
            <person name="Hughes K."/>
            <person name="Justo A."/>
            <person name="Karasinski D."/>
            <person name="Kautmanova I."/>
            <person name="Kiss B."/>
            <person name="Kocsube S."/>
            <person name="Kotiranta H."/>
            <person name="LaButti K.M."/>
            <person name="Lechner B.E."/>
            <person name="Liimatainen K."/>
            <person name="Lipzen A."/>
            <person name="Lukacs Z."/>
            <person name="Mihaltcheva S."/>
            <person name="Morgado L.N."/>
            <person name="Niskanen T."/>
            <person name="Noordeloos M.E."/>
            <person name="Ohm R.A."/>
            <person name="Ortiz-Santana B."/>
            <person name="Ovrebo C."/>
            <person name="Racz N."/>
            <person name="Riley R."/>
            <person name="Savchenko A."/>
            <person name="Shiryaev A."/>
            <person name="Soop K."/>
            <person name="Spirin V."/>
            <person name="Szebenyi C."/>
            <person name="Tomsovsky M."/>
            <person name="Tulloss R.E."/>
            <person name="Uehling J."/>
            <person name="Grigoriev I.V."/>
            <person name="Vagvolgyi C."/>
            <person name="Papp T."/>
            <person name="Martin F.M."/>
            <person name="Miettinen O."/>
            <person name="Hibbett D.S."/>
            <person name="Nagy L.G."/>
        </authorList>
    </citation>
    <scope>NUCLEOTIDE SEQUENCE [LARGE SCALE GENOMIC DNA]</scope>
    <source>
        <strain evidence="3 4">CBS 962.96</strain>
    </source>
</reference>
<dbReference type="GO" id="GO:0004672">
    <property type="term" value="F:protein kinase activity"/>
    <property type="evidence" value="ECO:0007669"/>
    <property type="project" value="InterPro"/>
</dbReference>
<evidence type="ECO:0000313" key="3">
    <source>
        <dbReference type="EMBL" id="THU80557.1"/>
    </source>
</evidence>
<proteinExistence type="predicted"/>
<evidence type="ECO:0000256" key="1">
    <source>
        <dbReference type="SAM" id="MobiDB-lite"/>
    </source>
</evidence>
<dbReference type="PROSITE" id="PS00109">
    <property type="entry name" value="PROTEIN_KINASE_TYR"/>
    <property type="match status" value="1"/>
</dbReference>
<dbReference type="Proteomes" id="UP000297245">
    <property type="component" value="Unassembled WGS sequence"/>
</dbReference>
<evidence type="ECO:0000313" key="4">
    <source>
        <dbReference type="Proteomes" id="UP000297245"/>
    </source>
</evidence>
<dbReference type="PANTHER" id="PTHR38248">
    <property type="entry name" value="FUNK1 6"/>
    <property type="match status" value="1"/>
</dbReference>
<dbReference type="SUPFAM" id="SSF56112">
    <property type="entry name" value="Protein kinase-like (PK-like)"/>
    <property type="match status" value="1"/>
</dbReference>
<sequence>MQSKYRMGMHPSDFLDTFLGSDAFENKSVPASCWSNEVKMLFRKVTQIERNRKGVEIKVTEDVIGTRLATATRLCINTSEFECVKVCKLCNQPKTKTNGITYVLSNRESCPPGHQFESKFAESITEIKTLDPYHAFDDSEEIFENSGSDSDFSKTQVLDQLAVHVAPPFTHQFRTHIFMALVRNDTARLIRWDRAGVIVTEAFFYTQELYLADFYCRFTHATDRARGHDTTIRRLPTTEPQAVQVRKKLILEETTPVFEIKVWNDPLVTSTGVLDDKDIRKTTETTVSTEVFSYYGSEPFINNTDSMFGCDTRIFKVWDPMEDRILILKDFWRNSFSSVLSEGNRHDSLHEKGVCNTARCLKAGDVDPSCPNQRTRTQNAPLSPSSDDARTSLRPRTHHRIIFEGACVEDTTVPFQNTKDLVRVLRDTLIAHTNAHEKAGLLHGDVSAGNILVTEDGRGLLNDWELSRQVSKPKQRSRIGNWQFISAALSGPLSHRPSHSLKDDLESFFHVLAWTSLKYTKHEMGYYELGGCLCGTYEVLQYCYETGKILGNKSKENQNRFLIERAKFPPGALRALLYDFEDTCAARYDPDPDQMDLEKAREISGDRTALPLSRRIAARDTALVTQTKRDHLEHGHWFINRCQEAIDFGDWPLSTQARVVNKYHRYYPE</sequence>
<dbReference type="Gene3D" id="1.10.510.10">
    <property type="entry name" value="Transferase(Phosphotransferase) domain 1"/>
    <property type="match status" value="1"/>
</dbReference>
<name>A0A4S8KX54_DENBC</name>
<dbReference type="PANTHER" id="PTHR38248:SF2">
    <property type="entry name" value="FUNK1 11"/>
    <property type="match status" value="1"/>
</dbReference>
<dbReference type="EMBL" id="ML179893">
    <property type="protein sequence ID" value="THU80557.1"/>
    <property type="molecule type" value="Genomic_DNA"/>
</dbReference>
<feature type="compositionally biased region" description="Polar residues" evidence="1">
    <location>
        <begin position="370"/>
        <end position="386"/>
    </location>
</feature>
<keyword evidence="4" id="KW-1185">Reference proteome</keyword>